<reference evidence="2 3" key="1">
    <citation type="submission" date="2017-05" db="EMBL/GenBank/DDBJ databases">
        <authorList>
            <person name="Varghese N."/>
            <person name="Submissions S."/>
        </authorList>
    </citation>
    <scope>NUCLEOTIDE SEQUENCE [LARGE SCALE GENOMIC DNA]</scope>
    <source>
        <strain evidence="2 3">DSM 26001</strain>
    </source>
</reference>
<dbReference type="SUPFAM" id="SSF53098">
    <property type="entry name" value="Ribonuclease H-like"/>
    <property type="match status" value="1"/>
</dbReference>
<evidence type="ECO:0000313" key="3">
    <source>
        <dbReference type="Proteomes" id="UP001158049"/>
    </source>
</evidence>
<dbReference type="Proteomes" id="UP001158049">
    <property type="component" value="Unassembled WGS sequence"/>
</dbReference>
<proteinExistence type="predicted"/>
<comment type="caution">
    <text evidence="2">The sequence shown here is derived from an EMBL/GenBank/DDBJ whole genome shotgun (WGS) entry which is preliminary data.</text>
</comment>
<feature type="region of interest" description="Disordered" evidence="1">
    <location>
        <begin position="156"/>
        <end position="177"/>
    </location>
</feature>
<protein>
    <submittedName>
        <fullName evidence="2">Integrase core domain-containing protein</fullName>
    </submittedName>
</protein>
<accession>A0ABY1QWG7</accession>
<gene>
    <name evidence="2" type="ORF">SAMN06295970_1584</name>
</gene>
<name>A0ABY1QWG7_9BURK</name>
<organism evidence="2 3">
    <name type="scientific">Noviherbaspirillum suwonense</name>
    <dbReference type="NCBI Taxonomy" id="1224511"/>
    <lineage>
        <taxon>Bacteria</taxon>
        <taxon>Pseudomonadati</taxon>
        <taxon>Pseudomonadota</taxon>
        <taxon>Betaproteobacteria</taxon>
        <taxon>Burkholderiales</taxon>
        <taxon>Oxalobacteraceae</taxon>
        <taxon>Noviherbaspirillum</taxon>
    </lineage>
</organism>
<evidence type="ECO:0000256" key="1">
    <source>
        <dbReference type="SAM" id="MobiDB-lite"/>
    </source>
</evidence>
<dbReference type="EMBL" id="FXUL01000058">
    <property type="protein sequence ID" value="SMP82320.1"/>
    <property type="molecule type" value="Genomic_DNA"/>
</dbReference>
<keyword evidence="3" id="KW-1185">Reference proteome</keyword>
<dbReference type="InterPro" id="IPR036397">
    <property type="entry name" value="RNaseH_sf"/>
</dbReference>
<dbReference type="InterPro" id="IPR012337">
    <property type="entry name" value="RNaseH-like_sf"/>
</dbReference>
<dbReference type="Gene3D" id="3.30.420.10">
    <property type="entry name" value="Ribonuclease H-like superfamily/Ribonuclease H"/>
    <property type="match status" value="1"/>
</dbReference>
<sequence length="205" mass="22855">MRDMCAREHIRPSQVVFHSDNGSPMKGATMLAKLQALGVTPSCSRPAVSNDNPYSESLFKTMKYRPAYPNRRFGSLLPPDSGGGCVCALYNEEHRHSAIRFIKPPQRHAGLDIGLLKERGPVYEAARTTHPQRWSGGTRNWDPVLVVHLNPAKHAIDPASQKEQNPELEKGSVNTPATSLKSSVTEHVSSRQTFVLFFKYTNFRS</sequence>
<evidence type="ECO:0000313" key="2">
    <source>
        <dbReference type="EMBL" id="SMP82320.1"/>
    </source>
</evidence>